<dbReference type="AlphaFoldDB" id="A0A9Q1N141"/>
<evidence type="ECO:0000256" key="1">
    <source>
        <dbReference type="SAM" id="MobiDB-lite"/>
    </source>
</evidence>
<proteinExistence type="predicted"/>
<sequence>MYVSIKKEMADRQTNVIMGQLKKFVSKEISTVLKPLKLATEISHGLRAAVQTLQVHDHVTLEDAPPTRHVDIYEFVIVHQLVEDNDSTVATPTNVRGKIKRDERDNLSDEAVERTRERV</sequence>
<gene>
    <name evidence="2" type="ORF">K7X08_037997</name>
</gene>
<organism evidence="2 3">
    <name type="scientific">Anisodus acutangulus</name>
    <dbReference type="NCBI Taxonomy" id="402998"/>
    <lineage>
        <taxon>Eukaryota</taxon>
        <taxon>Viridiplantae</taxon>
        <taxon>Streptophyta</taxon>
        <taxon>Embryophyta</taxon>
        <taxon>Tracheophyta</taxon>
        <taxon>Spermatophyta</taxon>
        <taxon>Magnoliopsida</taxon>
        <taxon>eudicotyledons</taxon>
        <taxon>Gunneridae</taxon>
        <taxon>Pentapetalae</taxon>
        <taxon>asterids</taxon>
        <taxon>lamiids</taxon>
        <taxon>Solanales</taxon>
        <taxon>Solanaceae</taxon>
        <taxon>Solanoideae</taxon>
        <taxon>Hyoscyameae</taxon>
        <taxon>Anisodus</taxon>
    </lineage>
</organism>
<evidence type="ECO:0000313" key="3">
    <source>
        <dbReference type="Proteomes" id="UP001152561"/>
    </source>
</evidence>
<accession>A0A9Q1N141</accession>
<dbReference type="Proteomes" id="UP001152561">
    <property type="component" value="Unassembled WGS sequence"/>
</dbReference>
<feature type="region of interest" description="Disordered" evidence="1">
    <location>
        <begin position="87"/>
        <end position="119"/>
    </location>
</feature>
<comment type="caution">
    <text evidence="2">The sequence shown here is derived from an EMBL/GenBank/DDBJ whole genome shotgun (WGS) entry which is preliminary data.</text>
</comment>
<keyword evidence="3" id="KW-1185">Reference proteome</keyword>
<name>A0A9Q1N141_9SOLA</name>
<feature type="compositionally biased region" description="Basic and acidic residues" evidence="1">
    <location>
        <begin position="100"/>
        <end position="119"/>
    </location>
</feature>
<dbReference type="EMBL" id="JAJAGQ010000002">
    <property type="protein sequence ID" value="KAJ8571025.1"/>
    <property type="molecule type" value="Genomic_DNA"/>
</dbReference>
<reference evidence="3" key="1">
    <citation type="journal article" date="2023" name="Proc. Natl. Acad. Sci. U.S.A.">
        <title>Genomic and structural basis for evolution of tropane alkaloid biosynthesis.</title>
        <authorList>
            <person name="Wanga Y.-J."/>
            <person name="Taina T."/>
            <person name="Yua J.-Y."/>
            <person name="Lia J."/>
            <person name="Xua B."/>
            <person name="Chenc J."/>
            <person name="D'Auriad J.C."/>
            <person name="Huanga J.-P."/>
            <person name="Huanga S.-X."/>
        </authorList>
    </citation>
    <scope>NUCLEOTIDE SEQUENCE [LARGE SCALE GENOMIC DNA]</scope>
    <source>
        <strain evidence="3">cv. KIB-2019</strain>
    </source>
</reference>
<protein>
    <submittedName>
        <fullName evidence="2">Uncharacterized protein</fullName>
    </submittedName>
</protein>
<evidence type="ECO:0000313" key="2">
    <source>
        <dbReference type="EMBL" id="KAJ8571025.1"/>
    </source>
</evidence>